<feature type="domain" description="MULE transposase" evidence="2">
    <location>
        <begin position="211"/>
        <end position="302"/>
    </location>
</feature>
<dbReference type="AlphaFoldDB" id="A0A8T0T714"/>
<dbReference type="PANTHER" id="PTHR47718">
    <property type="entry name" value="OS01G0519700 PROTEIN"/>
    <property type="match status" value="1"/>
</dbReference>
<organism evidence="3 4">
    <name type="scientific">Panicum virgatum</name>
    <name type="common">Blackwell switchgrass</name>
    <dbReference type="NCBI Taxonomy" id="38727"/>
    <lineage>
        <taxon>Eukaryota</taxon>
        <taxon>Viridiplantae</taxon>
        <taxon>Streptophyta</taxon>
        <taxon>Embryophyta</taxon>
        <taxon>Tracheophyta</taxon>
        <taxon>Spermatophyta</taxon>
        <taxon>Magnoliopsida</taxon>
        <taxon>Liliopsida</taxon>
        <taxon>Poales</taxon>
        <taxon>Poaceae</taxon>
        <taxon>PACMAD clade</taxon>
        <taxon>Panicoideae</taxon>
        <taxon>Panicodae</taxon>
        <taxon>Paniceae</taxon>
        <taxon>Panicinae</taxon>
        <taxon>Panicum</taxon>
        <taxon>Panicum sect. Hiantes</taxon>
    </lineage>
</organism>
<evidence type="ECO:0000259" key="1">
    <source>
        <dbReference type="Pfam" id="PF03101"/>
    </source>
</evidence>
<dbReference type="InterPro" id="IPR018289">
    <property type="entry name" value="MULE_transposase_dom"/>
</dbReference>
<evidence type="ECO:0000313" key="4">
    <source>
        <dbReference type="Proteomes" id="UP000823388"/>
    </source>
</evidence>
<comment type="caution">
    <text evidence="3">The sequence shown here is derived from an EMBL/GenBank/DDBJ whole genome shotgun (WGS) entry which is preliminary data.</text>
</comment>
<protein>
    <recommendedName>
        <fullName evidence="5">Protein FAR1-RELATED SEQUENCE</fullName>
    </recommendedName>
</protein>
<keyword evidence="4" id="KW-1185">Reference proteome</keyword>
<proteinExistence type="predicted"/>
<accession>A0A8T0T714</accession>
<dbReference type="Pfam" id="PF10551">
    <property type="entry name" value="MULE"/>
    <property type="match status" value="1"/>
</dbReference>
<dbReference type="EMBL" id="CM029044">
    <property type="protein sequence ID" value="KAG2606820.1"/>
    <property type="molecule type" value="Genomic_DNA"/>
</dbReference>
<evidence type="ECO:0000313" key="3">
    <source>
        <dbReference type="EMBL" id="KAG2606820.1"/>
    </source>
</evidence>
<sequence length="541" mass="62988">MVDLESLLEYNEIVRKMFANVNEGFQFYNTYALGKGFSVRKSYVEWNSEHTELTLRRYVCSRQGYHEEKYVKKEIKKWRPRDITRVGCPAKLVIALDRNIGQWYVKNFIDEHNHPLAPADLGCLLRSHRKINDAQKAEIVELGVAGIRKHQIFEIMEMYKQEIIADGDAQTVISHLKEHQNKDSETRAGIVQGLFWCDTQCMLDYAAFGDVVVFDSTYKINRYNLPIVPFVGVNHHYRTVLFRCGIISHENTESYMWLLKIFTEANAQKHPVSVITDGDLAMQRAISVVWPNSPHRLCGWHIELNIVRNVHNDTLKGAFRVFFLYDLCSIEEIERKWQVFLADNKVKEDSWIYQMYEVRQTWCGAYHVGHCFLGLRSNQRSESMNSRIQMKLDGIMILLEMERCTPNVFKAKVQFSMEAAKKCSLIEILDGDDTTEYIVGRRDRDTMYYVKCELTEETNLKRISCSCQRWTMGAKHAFLTIRKSTMYDYSPTLLRFRELHNLSLAAAFVASRSTEAYERTKCVLEQEAAVIMPNATDQTCP</sequence>
<gene>
    <name evidence="3" type="ORF">PVAP13_4NG230674</name>
</gene>
<name>A0A8T0T714_PANVG</name>
<dbReference type="PANTHER" id="PTHR47718:SF13">
    <property type="entry name" value="OS09G0290500 PROTEIN"/>
    <property type="match status" value="1"/>
</dbReference>
<evidence type="ECO:0000259" key="2">
    <source>
        <dbReference type="Pfam" id="PF10551"/>
    </source>
</evidence>
<dbReference type="Pfam" id="PF03101">
    <property type="entry name" value="FAR1"/>
    <property type="match status" value="1"/>
</dbReference>
<feature type="domain" description="FAR1" evidence="1">
    <location>
        <begin position="26"/>
        <end position="117"/>
    </location>
</feature>
<evidence type="ECO:0008006" key="5">
    <source>
        <dbReference type="Google" id="ProtNLM"/>
    </source>
</evidence>
<reference evidence="3 4" key="1">
    <citation type="submission" date="2020-05" db="EMBL/GenBank/DDBJ databases">
        <title>WGS assembly of Panicum virgatum.</title>
        <authorList>
            <person name="Lovell J.T."/>
            <person name="Jenkins J."/>
            <person name="Shu S."/>
            <person name="Juenger T.E."/>
            <person name="Schmutz J."/>
        </authorList>
    </citation>
    <scope>NUCLEOTIDE SEQUENCE [LARGE SCALE GENOMIC DNA]</scope>
    <source>
        <strain evidence="4">cv. AP13</strain>
    </source>
</reference>
<dbReference type="InterPro" id="IPR004330">
    <property type="entry name" value="FAR1_DNA_bnd_dom"/>
</dbReference>
<dbReference type="Proteomes" id="UP000823388">
    <property type="component" value="Chromosome 4N"/>
</dbReference>